<dbReference type="Gene3D" id="3.30.450.40">
    <property type="match status" value="1"/>
</dbReference>
<dbReference type="EMBL" id="JABFDB010000019">
    <property type="protein sequence ID" value="NYZ22598.1"/>
    <property type="molecule type" value="Genomic_DNA"/>
</dbReference>
<dbReference type="PANTHER" id="PTHR30136:SF24">
    <property type="entry name" value="HTH-TYPE TRANSCRIPTIONAL REPRESSOR ALLR"/>
    <property type="match status" value="1"/>
</dbReference>
<dbReference type="SUPFAM" id="SSF55781">
    <property type="entry name" value="GAF domain-like"/>
    <property type="match status" value="1"/>
</dbReference>
<dbReference type="Pfam" id="PF01614">
    <property type="entry name" value="IclR_C"/>
    <property type="match status" value="1"/>
</dbReference>
<organism evidence="6 7">
    <name type="scientific">Azospirillum oleiclasticum</name>
    <dbReference type="NCBI Taxonomy" id="2735135"/>
    <lineage>
        <taxon>Bacteria</taxon>
        <taxon>Pseudomonadati</taxon>
        <taxon>Pseudomonadota</taxon>
        <taxon>Alphaproteobacteria</taxon>
        <taxon>Rhodospirillales</taxon>
        <taxon>Azospirillaceae</taxon>
        <taxon>Azospirillum</taxon>
    </lineage>
</organism>
<dbReference type="InterPro" id="IPR014757">
    <property type="entry name" value="Tscrpt_reg_IclR_C"/>
</dbReference>
<feature type="domain" description="IclR-ED" evidence="5">
    <location>
        <begin position="82"/>
        <end position="264"/>
    </location>
</feature>
<gene>
    <name evidence="6" type="ORF">HND93_23045</name>
</gene>
<comment type="caution">
    <text evidence="6">The sequence shown here is derived from an EMBL/GenBank/DDBJ whole genome shotgun (WGS) entry which is preliminary data.</text>
</comment>
<keyword evidence="3" id="KW-0804">Transcription</keyword>
<name>A0ABX2THF7_9PROT</name>
<accession>A0ABX2THF7</accession>
<keyword evidence="2" id="KW-0238">DNA-binding</keyword>
<evidence type="ECO:0000259" key="4">
    <source>
        <dbReference type="PROSITE" id="PS51077"/>
    </source>
</evidence>
<dbReference type="Proteomes" id="UP000584642">
    <property type="component" value="Unassembled WGS sequence"/>
</dbReference>
<evidence type="ECO:0000256" key="3">
    <source>
        <dbReference type="ARBA" id="ARBA00023163"/>
    </source>
</evidence>
<feature type="domain" description="HTH iclR-type" evidence="4">
    <location>
        <begin position="19"/>
        <end position="80"/>
    </location>
</feature>
<dbReference type="PROSITE" id="PS51077">
    <property type="entry name" value="HTH_ICLR"/>
    <property type="match status" value="1"/>
</dbReference>
<dbReference type="InterPro" id="IPR005471">
    <property type="entry name" value="Tscrpt_reg_IclR_N"/>
</dbReference>
<evidence type="ECO:0000256" key="1">
    <source>
        <dbReference type="ARBA" id="ARBA00023015"/>
    </source>
</evidence>
<evidence type="ECO:0000256" key="2">
    <source>
        <dbReference type="ARBA" id="ARBA00023125"/>
    </source>
</evidence>
<dbReference type="SUPFAM" id="SSF46785">
    <property type="entry name" value="Winged helix' DNA-binding domain"/>
    <property type="match status" value="1"/>
</dbReference>
<dbReference type="RefSeq" id="WP_180284361.1">
    <property type="nucleotide sequence ID" value="NZ_JABFDB010000019.1"/>
</dbReference>
<dbReference type="InterPro" id="IPR011991">
    <property type="entry name" value="ArsR-like_HTH"/>
</dbReference>
<keyword evidence="7" id="KW-1185">Reference proteome</keyword>
<dbReference type="InterPro" id="IPR036388">
    <property type="entry name" value="WH-like_DNA-bd_sf"/>
</dbReference>
<dbReference type="CDD" id="cd00090">
    <property type="entry name" value="HTH_ARSR"/>
    <property type="match status" value="1"/>
</dbReference>
<keyword evidence="1" id="KW-0805">Transcription regulation</keyword>
<dbReference type="InterPro" id="IPR036390">
    <property type="entry name" value="WH_DNA-bd_sf"/>
</dbReference>
<protein>
    <submittedName>
        <fullName evidence="6">IclR family transcriptional regulator</fullName>
    </submittedName>
</protein>
<evidence type="ECO:0000259" key="5">
    <source>
        <dbReference type="PROSITE" id="PS51078"/>
    </source>
</evidence>
<evidence type="ECO:0000313" key="7">
    <source>
        <dbReference type="Proteomes" id="UP000584642"/>
    </source>
</evidence>
<dbReference type="Pfam" id="PF09339">
    <property type="entry name" value="HTH_IclR"/>
    <property type="match status" value="1"/>
</dbReference>
<sequence>MDTTEPLSHPRADDAKGDSGTLQRGLAILRLLAEALTPLSSREIAEAVGLNDSTTHRLLQTLKDEGYVCRDEAKRYHASPDALLPLSLYHPLHQLRREVSDTLRGLRDQLGMTSSLIVFVGIERLVLDISAAIDISPYYNTHLTAPLHASASGKILLMGMPRQRQTQLLGPAPYQPYTQHTITDAGAFQEELELTRSRGFASNLDENFVGLCAAAAPVHAMGREGPVACLTVAGASEKFQGDRLPEVGRVLRERADLIAVASPAVRAVRTMFQRFG</sequence>
<dbReference type="InterPro" id="IPR029016">
    <property type="entry name" value="GAF-like_dom_sf"/>
</dbReference>
<dbReference type="SMART" id="SM00346">
    <property type="entry name" value="HTH_ICLR"/>
    <property type="match status" value="1"/>
</dbReference>
<dbReference type="InterPro" id="IPR050707">
    <property type="entry name" value="HTH_MetabolicPath_Reg"/>
</dbReference>
<dbReference type="PROSITE" id="PS51078">
    <property type="entry name" value="ICLR_ED"/>
    <property type="match status" value="1"/>
</dbReference>
<reference evidence="6 7" key="1">
    <citation type="submission" date="2020-05" db="EMBL/GenBank/DDBJ databases">
        <title>Azospirillum oleiclasticum sp. nov, a nitrogen-fixing and heavy crude oil-emulsifying bacterium isolated from the crude oil of Yumen Oilfield.</title>
        <authorList>
            <person name="Wu D."/>
            <person name="Cai M."/>
            <person name="Zhang X."/>
        </authorList>
    </citation>
    <scope>NUCLEOTIDE SEQUENCE [LARGE SCALE GENOMIC DNA]</scope>
    <source>
        <strain evidence="6 7">ROY-1-1-2</strain>
    </source>
</reference>
<dbReference type="PANTHER" id="PTHR30136">
    <property type="entry name" value="HELIX-TURN-HELIX TRANSCRIPTIONAL REGULATOR, ICLR FAMILY"/>
    <property type="match status" value="1"/>
</dbReference>
<dbReference type="Gene3D" id="1.10.10.10">
    <property type="entry name" value="Winged helix-like DNA-binding domain superfamily/Winged helix DNA-binding domain"/>
    <property type="match status" value="1"/>
</dbReference>
<evidence type="ECO:0000313" key="6">
    <source>
        <dbReference type="EMBL" id="NYZ22598.1"/>
    </source>
</evidence>
<proteinExistence type="predicted"/>